<comment type="caution">
    <text evidence="3">The sequence shown here is derived from an EMBL/GenBank/DDBJ whole genome shotgun (WGS) entry which is preliminary data.</text>
</comment>
<evidence type="ECO:0000313" key="3">
    <source>
        <dbReference type="EMBL" id="OQW89401.1"/>
    </source>
</evidence>
<evidence type="ECO:0000259" key="2">
    <source>
        <dbReference type="Pfam" id="PF01957"/>
    </source>
</evidence>
<gene>
    <name evidence="3" type="ORF">BWK72_05620</name>
</gene>
<organism evidence="3 4">
    <name type="scientific">Rhodoferax ferrireducens</name>
    <dbReference type="NCBI Taxonomy" id="192843"/>
    <lineage>
        <taxon>Bacteria</taxon>
        <taxon>Pseudomonadati</taxon>
        <taxon>Pseudomonadota</taxon>
        <taxon>Betaproteobacteria</taxon>
        <taxon>Burkholderiales</taxon>
        <taxon>Comamonadaceae</taxon>
        <taxon>Rhodoferax</taxon>
    </lineage>
</organism>
<dbReference type="Pfam" id="PF01957">
    <property type="entry name" value="NfeD"/>
    <property type="match status" value="1"/>
</dbReference>
<dbReference type="Proteomes" id="UP000192505">
    <property type="component" value="Unassembled WGS sequence"/>
</dbReference>
<protein>
    <recommendedName>
        <fullName evidence="2">NfeD-like C-terminal domain-containing protein</fullName>
    </recommendedName>
</protein>
<accession>A0A1W9KXS0</accession>
<keyword evidence="1" id="KW-0472">Membrane</keyword>
<dbReference type="InterPro" id="IPR002810">
    <property type="entry name" value="NfeD-like_C"/>
</dbReference>
<reference evidence="3 4" key="1">
    <citation type="submission" date="2017-01" db="EMBL/GenBank/DDBJ databases">
        <title>Novel large sulfur bacteria in the metagenomes of groundwater-fed chemosynthetic microbial mats in the Lake Huron basin.</title>
        <authorList>
            <person name="Sharrar A.M."/>
            <person name="Flood B.E."/>
            <person name="Bailey J.V."/>
            <person name="Jones D.S."/>
            <person name="Biddanda B."/>
            <person name="Ruberg S.A."/>
            <person name="Marcus D.N."/>
            <person name="Dick G.J."/>
        </authorList>
    </citation>
    <scope>NUCLEOTIDE SEQUENCE [LARGE SCALE GENOMIC DNA]</scope>
    <source>
        <strain evidence="3">A7</strain>
    </source>
</reference>
<name>A0A1W9KXS0_9BURK</name>
<feature type="transmembrane region" description="Helical" evidence="1">
    <location>
        <begin position="7"/>
        <end position="27"/>
    </location>
</feature>
<evidence type="ECO:0000313" key="4">
    <source>
        <dbReference type="Proteomes" id="UP000192505"/>
    </source>
</evidence>
<dbReference type="EMBL" id="MTEI01000002">
    <property type="protein sequence ID" value="OQW89401.1"/>
    <property type="molecule type" value="Genomic_DNA"/>
</dbReference>
<feature type="transmembrane region" description="Helical" evidence="1">
    <location>
        <begin position="47"/>
        <end position="64"/>
    </location>
</feature>
<keyword evidence="1" id="KW-1133">Transmembrane helix</keyword>
<feature type="domain" description="NfeD-like C-terminal" evidence="2">
    <location>
        <begin position="85"/>
        <end position="140"/>
    </location>
</feature>
<evidence type="ECO:0000256" key="1">
    <source>
        <dbReference type="SAM" id="Phobius"/>
    </source>
</evidence>
<proteinExistence type="predicted"/>
<sequence length="141" mass="14817">MADSTLWWFAAGALVAAELVTGTFYLLMIATGLTAAALAAHAGVDSSWQWVTAALVGGGSVLIWRRLRKLQAPVAPAQANHDVNMDIGETVHVASFQDDGSCSVHYRGAHWDASLAVGEPASGGTYRIVEVVGSRLILKKA</sequence>
<keyword evidence="1" id="KW-0812">Transmembrane</keyword>
<dbReference type="AlphaFoldDB" id="A0A1W9KXS0"/>